<evidence type="ECO:0000256" key="1">
    <source>
        <dbReference type="SAM" id="MobiDB-lite"/>
    </source>
</evidence>
<proteinExistence type="predicted"/>
<feature type="signal peptide" evidence="2">
    <location>
        <begin position="1"/>
        <end position="26"/>
    </location>
</feature>
<feature type="compositionally biased region" description="Basic and acidic residues" evidence="1">
    <location>
        <begin position="92"/>
        <end position="113"/>
    </location>
</feature>
<evidence type="ECO:0000313" key="3">
    <source>
        <dbReference type="EMBL" id="EMP35729.1"/>
    </source>
</evidence>
<sequence>MGRHWARCRTLRSMLEAWILLPPAQSGIGEGTRTAAPSNLPWMGPLGTPDRARGSRRANGLVAPIEVASSLEGPCFPGPGAGSYNGQNRGNTNREGHGDAKDLRRQENERLLAEQDQEQYWYPRDRDRGRRSLDQDRLRETYGEGRLNSSRCQSLGGAGERRALCGASSRRSAAGAATSFWATGKCESAELELNRDQLR</sequence>
<accession>M7BEW7</accession>
<reference evidence="4" key="1">
    <citation type="journal article" date="2013" name="Nat. Genet.">
        <title>The draft genomes of soft-shell turtle and green sea turtle yield insights into the development and evolution of the turtle-specific body plan.</title>
        <authorList>
            <person name="Wang Z."/>
            <person name="Pascual-Anaya J."/>
            <person name="Zadissa A."/>
            <person name="Li W."/>
            <person name="Niimura Y."/>
            <person name="Huang Z."/>
            <person name="Li C."/>
            <person name="White S."/>
            <person name="Xiong Z."/>
            <person name="Fang D."/>
            <person name="Wang B."/>
            <person name="Ming Y."/>
            <person name="Chen Y."/>
            <person name="Zheng Y."/>
            <person name="Kuraku S."/>
            <person name="Pignatelli M."/>
            <person name="Herrero J."/>
            <person name="Beal K."/>
            <person name="Nozawa M."/>
            <person name="Li Q."/>
            <person name="Wang J."/>
            <person name="Zhang H."/>
            <person name="Yu L."/>
            <person name="Shigenobu S."/>
            <person name="Wang J."/>
            <person name="Liu J."/>
            <person name="Flicek P."/>
            <person name="Searle S."/>
            <person name="Wang J."/>
            <person name="Kuratani S."/>
            <person name="Yin Y."/>
            <person name="Aken B."/>
            <person name="Zhang G."/>
            <person name="Irie N."/>
        </authorList>
    </citation>
    <scope>NUCLEOTIDE SEQUENCE [LARGE SCALE GENOMIC DNA]</scope>
</reference>
<organism evidence="3 4">
    <name type="scientific">Chelonia mydas</name>
    <name type="common">Green sea-turtle</name>
    <name type="synonym">Chelonia agassizi</name>
    <dbReference type="NCBI Taxonomy" id="8469"/>
    <lineage>
        <taxon>Eukaryota</taxon>
        <taxon>Metazoa</taxon>
        <taxon>Chordata</taxon>
        <taxon>Craniata</taxon>
        <taxon>Vertebrata</taxon>
        <taxon>Euteleostomi</taxon>
        <taxon>Archelosauria</taxon>
        <taxon>Testudinata</taxon>
        <taxon>Testudines</taxon>
        <taxon>Cryptodira</taxon>
        <taxon>Durocryptodira</taxon>
        <taxon>Americhelydia</taxon>
        <taxon>Chelonioidea</taxon>
        <taxon>Cheloniidae</taxon>
        <taxon>Chelonia</taxon>
    </lineage>
</organism>
<evidence type="ECO:0000313" key="4">
    <source>
        <dbReference type="Proteomes" id="UP000031443"/>
    </source>
</evidence>
<feature type="compositionally biased region" description="Basic and acidic residues" evidence="1">
    <location>
        <begin position="123"/>
        <end position="143"/>
    </location>
</feature>
<dbReference type="AlphaFoldDB" id="M7BEW7"/>
<keyword evidence="4" id="KW-1185">Reference proteome</keyword>
<keyword evidence="2" id="KW-0732">Signal</keyword>
<evidence type="ECO:0000256" key="2">
    <source>
        <dbReference type="SAM" id="SignalP"/>
    </source>
</evidence>
<gene>
    <name evidence="3" type="ORF">UY3_07104</name>
</gene>
<protein>
    <submittedName>
        <fullName evidence="3">Uncharacterized protein</fullName>
    </submittedName>
</protein>
<feature type="chain" id="PRO_5004080052" evidence="2">
    <location>
        <begin position="27"/>
        <end position="199"/>
    </location>
</feature>
<dbReference type="Proteomes" id="UP000031443">
    <property type="component" value="Unassembled WGS sequence"/>
</dbReference>
<feature type="region of interest" description="Disordered" evidence="1">
    <location>
        <begin position="78"/>
        <end position="145"/>
    </location>
</feature>
<feature type="region of interest" description="Disordered" evidence="1">
    <location>
        <begin position="27"/>
        <end position="56"/>
    </location>
</feature>
<dbReference type="EMBL" id="KB527579">
    <property type="protein sequence ID" value="EMP35729.1"/>
    <property type="molecule type" value="Genomic_DNA"/>
</dbReference>
<name>M7BEW7_CHEMY</name>